<accession>I3EF04</accession>
<dbReference type="HOGENOM" id="CLU_1571081_0_0_1"/>
<dbReference type="OrthoDB" id="2186401at2759"/>
<name>I3EF04_NEMP3</name>
<sequence length="170" mass="19235">MAWDRFIKKEVIGKESEDLPSIESEYLSSVVTEGNNDYFIINQKRHLLPIRNIVRVTKAQDNSEEYLINNKVTGIILKPTGRIRKFFKIPAVRPESVTYFSDGLVAGISHSREEVISFTVGGPNSDSEFSITNLTVSIRLDNCLNITVINRELYVNYSEGTCVLVPVESY</sequence>
<dbReference type="AlphaFoldDB" id="I3EF04"/>
<reference evidence="1" key="1">
    <citation type="submission" date="2011-01" db="EMBL/GenBank/DDBJ databases">
        <title>The Genome Sequence of Nematocida parisii strain ERTm3.</title>
        <authorList>
            <consortium name="The Broad Institute Genome Sequencing Platform"/>
            <consortium name="The Broad Institute Genome Sequencing Center for Infectious Disease"/>
            <person name="Cuomo C."/>
            <person name="Troemel E."/>
            <person name="Young S.K."/>
            <person name="Zeng Q."/>
            <person name="Gargeya S."/>
            <person name="Fitzgerald M."/>
            <person name="Haas B."/>
            <person name="Abouelleil A."/>
            <person name="Alvarado L."/>
            <person name="Arachchi H.M."/>
            <person name="Berlin A."/>
            <person name="Chapman S.B."/>
            <person name="Gearin G."/>
            <person name="Goldberg J."/>
            <person name="Griggs A."/>
            <person name="Gujja S."/>
            <person name="Hansen M."/>
            <person name="Heiman D."/>
            <person name="Howarth C."/>
            <person name="Larimer J."/>
            <person name="Lui A."/>
            <person name="MacDonald P.J.P."/>
            <person name="McCowen C."/>
            <person name="Montmayeur A."/>
            <person name="Murphy C."/>
            <person name="Neiman D."/>
            <person name="Pearson M."/>
            <person name="Priest M."/>
            <person name="Roberts A."/>
            <person name="Saif S."/>
            <person name="Shea T."/>
            <person name="Sisk P."/>
            <person name="Stolte C."/>
            <person name="Sykes S."/>
            <person name="Wortman J."/>
            <person name="Nusbaum C."/>
            <person name="Birren B."/>
        </authorList>
    </citation>
    <scope>NUCLEOTIDE SEQUENCE</scope>
    <source>
        <strain evidence="1">ERTm3</strain>
    </source>
</reference>
<dbReference type="VEuPathDB" id="MicrosporidiaDB:NEQG_01873"/>
<dbReference type="InParanoid" id="I3EF04"/>
<dbReference type="EMBL" id="GL870880">
    <property type="protein sequence ID" value="EIJ87801.1"/>
    <property type="molecule type" value="Genomic_DNA"/>
</dbReference>
<protein>
    <submittedName>
        <fullName evidence="1">Uncharacterized protein</fullName>
    </submittedName>
</protein>
<gene>
    <name evidence="1" type="ORF">NEQG_01873</name>
</gene>
<keyword evidence="2" id="KW-1185">Reference proteome</keyword>
<evidence type="ECO:0000313" key="2">
    <source>
        <dbReference type="Proteomes" id="UP000002872"/>
    </source>
</evidence>
<dbReference type="OMA" id="LENCTEM"/>
<proteinExistence type="predicted"/>
<organism evidence="1 2">
    <name type="scientific">Nematocida parisii (strain ERTm3)</name>
    <name type="common">Nematode killer fungus</name>
    <dbReference type="NCBI Taxonomy" id="935791"/>
    <lineage>
        <taxon>Eukaryota</taxon>
        <taxon>Fungi</taxon>
        <taxon>Fungi incertae sedis</taxon>
        <taxon>Microsporidia</taxon>
        <taxon>Nematocida</taxon>
    </lineage>
</organism>
<evidence type="ECO:0000313" key="1">
    <source>
        <dbReference type="EMBL" id="EIJ87801.1"/>
    </source>
</evidence>
<dbReference type="Proteomes" id="UP000002872">
    <property type="component" value="Unassembled WGS sequence"/>
</dbReference>